<evidence type="ECO:0000313" key="4">
    <source>
        <dbReference type="Proteomes" id="UP000565441"/>
    </source>
</evidence>
<protein>
    <recommendedName>
        <fullName evidence="2">Endonuclease/exonuclease/phosphatase domain-containing protein</fullName>
    </recommendedName>
</protein>
<reference evidence="3 4" key="1">
    <citation type="journal article" date="2020" name="ISME J.">
        <title>Uncovering the hidden diversity of litter-decomposition mechanisms in mushroom-forming fungi.</title>
        <authorList>
            <person name="Floudas D."/>
            <person name="Bentzer J."/>
            <person name="Ahren D."/>
            <person name="Johansson T."/>
            <person name="Persson P."/>
            <person name="Tunlid A."/>
        </authorList>
    </citation>
    <scope>NUCLEOTIDE SEQUENCE [LARGE SCALE GENOMIC DNA]</scope>
    <source>
        <strain evidence="3 4">CBS 661.87</strain>
    </source>
</reference>
<accession>A0A8H5M6J7</accession>
<dbReference type="InterPro" id="IPR005135">
    <property type="entry name" value="Endo/exonuclease/phosphatase"/>
</dbReference>
<dbReference type="OrthoDB" id="2840473at2759"/>
<evidence type="ECO:0000256" key="1">
    <source>
        <dbReference type="SAM" id="MobiDB-lite"/>
    </source>
</evidence>
<organism evidence="3 4">
    <name type="scientific">Tricholomella constricta</name>
    <dbReference type="NCBI Taxonomy" id="117010"/>
    <lineage>
        <taxon>Eukaryota</taxon>
        <taxon>Fungi</taxon>
        <taxon>Dikarya</taxon>
        <taxon>Basidiomycota</taxon>
        <taxon>Agaricomycotina</taxon>
        <taxon>Agaricomycetes</taxon>
        <taxon>Agaricomycetidae</taxon>
        <taxon>Agaricales</taxon>
        <taxon>Tricholomatineae</taxon>
        <taxon>Lyophyllaceae</taxon>
        <taxon>Tricholomella</taxon>
    </lineage>
</organism>
<dbReference type="Pfam" id="PF14529">
    <property type="entry name" value="Exo_endo_phos_2"/>
    <property type="match status" value="1"/>
</dbReference>
<sequence>MTSSRANQRWIPVYPKAHNPDHPEKTRALLLVNRNIATDTWTRLDVDSPDVAAIRIETERGSIRIFCIYNDCTHNRSMNAVRNYLSSREGRRTGGRDNEDVWAGDFNRHHEMWDEGRNKHLFTRANTEAAEELLEAVAENGMEMILAAGTPTLRAFGTGNLTRPDNVFVSGGLTHAVDECRVIPEEAPPKTDHFPIQTVINAETKRAEVVKGRNFREVDWVKFGEEVEMRMRGRSTEEITTADELNERLDNLVDALQKTIENKVPEKKQSPHMKRWTPKGLSGRHGWKTSMRGAS</sequence>
<dbReference type="Gene3D" id="3.60.10.10">
    <property type="entry name" value="Endonuclease/exonuclease/phosphatase"/>
    <property type="match status" value="1"/>
</dbReference>
<comment type="caution">
    <text evidence="3">The sequence shown here is derived from an EMBL/GenBank/DDBJ whole genome shotgun (WGS) entry which is preliminary data.</text>
</comment>
<dbReference type="EMBL" id="JAACJP010000007">
    <property type="protein sequence ID" value="KAF5383105.1"/>
    <property type="molecule type" value="Genomic_DNA"/>
</dbReference>
<evidence type="ECO:0000259" key="2">
    <source>
        <dbReference type="Pfam" id="PF14529"/>
    </source>
</evidence>
<dbReference type="AlphaFoldDB" id="A0A8H5M6J7"/>
<dbReference type="InterPro" id="IPR036691">
    <property type="entry name" value="Endo/exonu/phosph_ase_sf"/>
</dbReference>
<proteinExistence type="predicted"/>
<dbReference type="SUPFAM" id="SSF56219">
    <property type="entry name" value="DNase I-like"/>
    <property type="match status" value="1"/>
</dbReference>
<gene>
    <name evidence="3" type="ORF">D9615_004831</name>
</gene>
<dbReference type="GO" id="GO:0003824">
    <property type="term" value="F:catalytic activity"/>
    <property type="evidence" value="ECO:0007669"/>
    <property type="project" value="InterPro"/>
</dbReference>
<feature type="domain" description="Endonuclease/exonuclease/phosphatase" evidence="2">
    <location>
        <begin position="63"/>
        <end position="196"/>
    </location>
</feature>
<dbReference type="Proteomes" id="UP000565441">
    <property type="component" value="Unassembled WGS sequence"/>
</dbReference>
<feature type="region of interest" description="Disordered" evidence="1">
    <location>
        <begin position="263"/>
        <end position="295"/>
    </location>
</feature>
<keyword evidence="4" id="KW-1185">Reference proteome</keyword>
<evidence type="ECO:0000313" key="3">
    <source>
        <dbReference type="EMBL" id="KAF5383105.1"/>
    </source>
</evidence>
<name>A0A8H5M6J7_9AGAR</name>